<dbReference type="PANTHER" id="PTHR11078">
    <property type="entry name" value="N UTILIZATION SUBSTANCE PROTEIN B-RELATED"/>
    <property type="match status" value="1"/>
</dbReference>
<gene>
    <name evidence="7" type="primary">nusB</name>
    <name evidence="7" type="ORF">ESA94_20565</name>
</gene>
<dbReference type="Proteomes" id="UP000290204">
    <property type="component" value="Unassembled WGS sequence"/>
</dbReference>
<evidence type="ECO:0000313" key="7">
    <source>
        <dbReference type="EMBL" id="RXK57594.1"/>
    </source>
</evidence>
<dbReference type="GO" id="GO:0003723">
    <property type="term" value="F:RNA binding"/>
    <property type="evidence" value="ECO:0007669"/>
    <property type="project" value="UniProtKB-KW"/>
</dbReference>
<name>A0A4Q1CDD8_9BACT</name>
<evidence type="ECO:0000259" key="6">
    <source>
        <dbReference type="Pfam" id="PF01029"/>
    </source>
</evidence>
<dbReference type="Pfam" id="PF01029">
    <property type="entry name" value="NusB"/>
    <property type="match status" value="1"/>
</dbReference>
<evidence type="ECO:0000256" key="5">
    <source>
        <dbReference type="ARBA" id="ARBA00023163"/>
    </source>
</evidence>
<evidence type="ECO:0000256" key="3">
    <source>
        <dbReference type="ARBA" id="ARBA00022884"/>
    </source>
</evidence>
<evidence type="ECO:0000313" key="8">
    <source>
        <dbReference type="Proteomes" id="UP000290204"/>
    </source>
</evidence>
<dbReference type="NCBIfam" id="TIGR01951">
    <property type="entry name" value="nusB"/>
    <property type="match status" value="1"/>
</dbReference>
<feature type="domain" description="NusB/RsmB/TIM44" evidence="6">
    <location>
        <begin position="203"/>
        <end position="292"/>
    </location>
</feature>
<keyword evidence="4" id="KW-0805">Transcription regulation</keyword>
<keyword evidence="3" id="KW-0694">RNA-binding</keyword>
<dbReference type="GO" id="GO:0006353">
    <property type="term" value="P:DNA-templated transcription termination"/>
    <property type="evidence" value="ECO:0007669"/>
    <property type="project" value="InterPro"/>
</dbReference>
<proteinExistence type="inferred from homology"/>
<evidence type="ECO:0000256" key="1">
    <source>
        <dbReference type="ARBA" id="ARBA00005952"/>
    </source>
</evidence>
<dbReference type="Gene3D" id="1.10.940.10">
    <property type="entry name" value="NusB-like"/>
    <property type="match status" value="1"/>
</dbReference>
<dbReference type="OrthoDB" id="9787568at2"/>
<protein>
    <submittedName>
        <fullName evidence="7">Transcription antitermination factor NusB</fullName>
    </submittedName>
</protein>
<dbReference type="AlphaFoldDB" id="A0A4Q1CDD8"/>
<comment type="caution">
    <text evidence="7">The sequence shown here is derived from an EMBL/GenBank/DDBJ whole genome shotgun (WGS) entry which is preliminary data.</text>
</comment>
<evidence type="ECO:0000256" key="4">
    <source>
        <dbReference type="ARBA" id="ARBA00023015"/>
    </source>
</evidence>
<sequence length="307" mass="35925">MISRRNIRVKVMQTLYTCFTREGDITKEEAIRTLDKHIDQSRQLFVFLIYILTETARYAETDARQRASKHLPTAADLSVNTKIAGNLLLWQLLEQPSFVKVMAEIKPELLGGEEWIKKLYAELVNSDLYKEYIQIEGREKKKEKEIIEFIFTDLMLPNEDFISSVEERFLHWEDDADMMNLLMLNLLQKPQSGDFQQFVGNDKLKFAKDLLLSVIEKEEVCNDYIKDKLQNWDPERTAVLDMILMRMGICEFLFFETIPPKVTINEYIDLAKDYSTPQSGHFVNGILDSIHKDLATQNKLHKVSFKK</sequence>
<dbReference type="InterPro" id="IPR006027">
    <property type="entry name" value="NusB_RsmB_TIM44"/>
</dbReference>
<organism evidence="7 8">
    <name type="scientific">Lacibacter luteus</name>
    <dbReference type="NCBI Taxonomy" id="2508719"/>
    <lineage>
        <taxon>Bacteria</taxon>
        <taxon>Pseudomonadati</taxon>
        <taxon>Bacteroidota</taxon>
        <taxon>Chitinophagia</taxon>
        <taxon>Chitinophagales</taxon>
        <taxon>Chitinophagaceae</taxon>
        <taxon>Lacibacter</taxon>
    </lineage>
</organism>
<comment type="similarity">
    <text evidence="1">Belongs to the NusB family.</text>
</comment>
<dbReference type="SUPFAM" id="SSF48013">
    <property type="entry name" value="NusB-like"/>
    <property type="match status" value="1"/>
</dbReference>
<dbReference type="InterPro" id="IPR011605">
    <property type="entry name" value="NusB_fam"/>
</dbReference>
<evidence type="ECO:0000256" key="2">
    <source>
        <dbReference type="ARBA" id="ARBA00022814"/>
    </source>
</evidence>
<keyword evidence="2" id="KW-0889">Transcription antitermination</keyword>
<dbReference type="EMBL" id="SDHW01000009">
    <property type="protein sequence ID" value="RXK57594.1"/>
    <property type="molecule type" value="Genomic_DNA"/>
</dbReference>
<dbReference type="PANTHER" id="PTHR11078:SF3">
    <property type="entry name" value="ANTITERMINATION NUSB DOMAIN-CONTAINING PROTEIN"/>
    <property type="match status" value="1"/>
</dbReference>
<keyword evidence="5" id="KW-0804">Transcription</keyword>
<dbReference type="InterPro" id="IPR035926">
    <property type="entry name" value="NusB-like_sf"/>
</dbReference>
<reference evidence="7 8" key="1">
    <citation type="submission" date="2019-01" db="EMBL/GenBank/DDBJ databases">
        <title>Lacibacter sp. strain TTM-7.</title>
        <authorList>
            <person name="Chen W.-M."/>
        </authorList>
    </citation>
    <scope>NUCLEOTIDE SEQUENCE [LARGE SCALE GENOMIC DNA]</scope>
    <source>
        <strain evidence="7 8">TTM-7</strain>
    </source>
</reference>
<dbReference type="GO" id="GO:0005829">
    <property type="term" value="C:cytosol"/>
    <property type="evidence" value="ECO:0007669"/>
    <property type="project" value="TreeGrafter"/>
</dbReference>
<keyword evidence="8" id="KW-1185">Reference proteome</keyword>
<accession>A0A4Q1CDD8</accession>
<dbReference type="GO" id="GO:0031564">
    <property type="term" value="P:transcription antitermination"/>
    <property type="evidence" value="ECO:0007669"/>
    <property type="project" value="UniProtKB-KW"/>
</dbReference>